<accession>A0ABV0JUP3</accession>
<dbReference type="InterPro" id="IPR010982">
    <property type="entry name" value="Lambda_DNA-bd_dom_sf"/>
</dbReference>
<feature type="domain" description="HTH cro/C1-type" evidence="1">
    <location>
        <begin position="13"/>
        <end position="52"/>
    </location>
</feature>
<dbReference type="Proteomes" id="UP001442494">
    <property type="component" value="Unassembled WGS sequence"/>
</dbReference>
<name>A0ABV0JUP3_9CYAN</name>
<dbReference type="InterPro" id="IPR001387">
    <property type="entry name" value="Cro/C1-type_HTH"/>
</dbReference>
<comment type="caution">
    <text evidence="2">The sequence shown here is derived from an EMBL/GenBank/DDBJ whole genome shotgun (WGS) entry which is preliminary data.</text>
</comment>
<organism evidence="2 3">
    <name type="scientific">Funiculus sociatus GB2-A5</name>
    <dbReference type="NCBI Taxonomy" id="2933946"/>
    <lineage>
        <taxon>Bacteria</taxon>
        <taxon>Bacillati</taxon>
        <taxon>Cyanobacteriota</taxon>
        <taxon>Cyanophyceae</taxon>
        <taxon>Coleofasciculales</taxon>
        <taxon>Coleofasciculaceae</taxon>
        <taxon>Funiculus</taxon>
    </lineage>
</organism>
<dbReference type="EMBL" id="JAMPKK010000059">
    <property type="protein sequence ID" value="MEP0867132.1"/>
    <property type="molecule type" value="Genomic_DNA"/>
</dbReference>
<dbReference type="CDD" id="cd00093">
    <property type="entry name" value="HTH_XRE"/>
    <property type="match status" value="1"/>
</dbReference>
<dbReference type="Pfam" id="PF01381">
    <property type="entry name" value="HTH_3"/>
    <property type="match status" value="1"/>
</dbReference>
<evidence type="ECO:0000313" key="2">
    <source>
        <dbReference type="EMBL" id="MEP0867132.1"/>
    </source>
</evidence>
<dbReference type="Gene3D" id="1.10.260.40">
    <property type="entry name" value="lambda repressor-like DNA-binding domains"/>
    <property type="match status" value="1"/>
</dbReference>
<keyword evidence="3" id="KW-1185">Reference proteome</keyword>
<dbReference type="SUPFAM" id="SSF47413">
    <property type="entry name" value="lambda repressor-like DNA-binding domains"/>
    <property type="match status" value="1"/>
</dbReference>
<gene>
    <name evidence="2" type="ORF">NDI37_22020</name>
</gene>
<reference evidence="2 3" key="1">
    <citation type="submission" date="2022-04" db="EMBL/GenBank/DDBJ databases">
        <title>Positive selection, recombination, and allopatry shape intraspecific diversity of widespread and dominant cyanobacteria.</title>
        <authorList>
            <person name="Wei J."/>
            <person name="Shu W."/>
            <person name="Hu C."/>
        </authorList>
    </citation>
    <scope>NUCLEOTIDE SEQUENCE [LARGE SCALE GENOMIC DNA]</scope>
    <source>
        <strain evidence="2 3">GB2-A5</strain>
    </source>
</reference>
<protein>
    <submittedName>
        <fullName evidence="2">XRE family transcriptional regulator</fullName>
    </submittedName>
</protein>
<sequence>MSALFDQTLRHWGITGKELSNKSGVSENHISEFRRGKGDITTNVLWKLLQAMEQIAPGSGNHFFYLILGQKMEHPSVGERLEQLIEAADDEETERAMLAIARKWKGSRSVQALTV</sequence>
<evidence type="ECO:0000313" key="3">
    <source>
        <dbReference type="Proteomes" id="UP001442494"/>
    </source>
</evidence>
<proteinExistence type="predicted"/>
<evidence type="ECO:0000259" key="1">
    <source>
        <dbReference type="Pfam" id="PF01381"/>
    </source>
</evidence>